<dbReference type="Proteomes" id="UP000554482">
    <property type="component" value="Unassembled WGS sequence"/>
</dbReference>
<keyword evidence="3" id="KW-1185">Reference proteome</keyword>
<evidence type="ECO:0000313" key="2">
    <source>
        <dbReference type="EMBL" id="KAF5204195.1"/>
    </source>
</evidence>
<reference evidence="2 3" key="1">
    <citation type="submission" date="2020-06" db="EMBL/GenBank/DDBJ databases">
        <title>Transcriptomic and genomic resources for Thalictrum thalictroides and T. hernandezii: Facilitating candidate gene discovery in an emerging model plant lineage.</title>
        <authorList>
            <person name="Arias T."/>
            <person name="Riano-Pachon D.M."/>
            <person name="Di Stilio V.S."/>
        </authorList>
    </citation>
    <scope>NUCLEOTIDE SEQUENCE [LARGE SCALE GENOMIC DNA]</scope>
    <source>
        <strain evidence="3">cv. WT478/WT964</strain>
        <tissue evidence="2">Leaves</tissue>
    </source>
</reference>
<comment type="caution">
    <text evidence="2">The sequence shown here is derived from an EMBL/GenBank/DDBJ whole genome shotgun (WGS) entry which is preliminary data.</text>
</comment>
<feature type="region of interest" description="Disordered" evidence="1">
    <location>
        <begin position="48"/>
        <end position="75"/>
    </location>
</feature>
<sequence length="75" mass="8258">MHRVWVTSLQSQATLSDVFLKPIVTLVKGVVLPVKEDKAKPAYDISLGSDEYVSSTPDTKRKASVDLNDPTNEDL</sequence>
<dbReference type="AlphaFoldDB" id="A0A7J6X5T2"/>
<evidence type="ECO:0000313" key="3">
    <source>
        <dbReference type="Proteomes" id="UP000554482"/>
    </source>
</evidence>
<organism evidence="2 3">
    <name type="scientific">Thalictrum thalictroides</name>
    <name type="common">Rue-anemone</name>
    <name type="synonym">Anemone thalictroides</name>
    <dbReference type="NCBI Taxonomy" id="46969"/>
    <lineage>
        <taxon>Eukaryota</taxon>
        <taxon>Viridiplantae</taxon>
        <taxon>Streptophyta</taxon>
        <taxon>Embryophyta</taxon>
        <taxon>Tracheophyta</taxon>
        <taxon>Spermatophyta</taxon>
        <taxon>Magnoliopsida</taxon>
        <taxon>Ranunculales</taxon>
        <taxon>Ranunculaceae</taxon>
        <taxon>Thalictroideae</taxon>
        <taxon>Thalictrum</taxon>
    </lineage>
</organism>
<dbReference type="EMBL" id="JABWDY010005729">
    <property type="protein sequence ID" value="KAF5204195.1"/>
    <property type="molecule type" value="Genomic_DNA"/>
</dbReference>
<accession>A0A7J6X5T2</accession>
<name>A0A7J6X5T2_THATH</name>
<proteinExistence type="predicted"/>
<gene>
    <name evidence="2" type="ORF">FRX31_006218</name>
</gene>
<evidence type="ECO:0000256" key="1">
    <source>
        <dbReference type="SAM" id="MobiDB-lite"/>
    </source>
</evidence>
<protein>
    <submittedName>
        <fullName evidence="2">Uncharacterized protein</fullName>
    </submittedName>
</protein>